<gene>
    <name evidence="2" type="ORF">DSCO28_29740</name>
</gene>
<dbReference type="CDD" id="cd06257">
    <property type="entry name" value="DnaJ"/>
    <property type="match status" value="1"/>
</dbReference>
<evidence type="ECO:0000313" key="3">
    <source>
        <dbReference type="Proteomes" id="UP000425960"/>
    </source>
</evidence>
<sequence length="105" mass="11799">MLADYLMLGLEPGATDEAVRERYLAMIKIHPPEHDPQGFQDITLAYERLKDRHSRIRHQLFGYQAASDVEASLGYLARAAKPSRHRAGLKALLNALKKTDAGRSK</sequence>
<dbReference type="AlphaFoldDB" id="A0A5K7ZJJ5"/>
<dbReference type="KEGG" id="dov:DSCO28_29740"/>
<dbReference type="Proteomes" id="UP000425960">
    <property type="component" value="Chromosome"/>
</dbReference>
<proteinExistence type="predicted"/>
<name>A0A5K7ZJJ5_9BACT</name>
<dbReference type="InterPro" id="IPR001623">
    <property type="entry name" value="DnaJ_domain"/>
</dbReference>
<feature type="domain" description="J" evidence="1">
    <location>
        <begin position="3"/>
        <end position="62"/>
    </location>
</feature>
<dbReference type="InterPro" id="IPR036869">
    <property type="entry name" value="J_dom_sf"/>
</dbReference>
<dbReference type="RefSeq" id="WP_155310780.1">
    <property type="nucleotide sequence ID" value="NZ_AP021876.1"/>
</dbReference>
<evidence type="ECO:0000259" key="1">
    <source>
        <dbReference type="PROSITE" id="PS50076"/>
    </source>
</evidence>
<dbReference type="Gene3D" id="1.10.287.110">
    <property type="entry name" value="DnaJ domain"/>
    <property type="match status" value="1"/>
</dbReference>
<organism evidence="2 3">
    <name type="scientific">Desulfosarcina ovata subsp. sediminis</name>
    <dbReference type="NCBI Taxonomy" id="885957"/>
    <lineage>
        <taxon>Bacteria</taxon>
        <taxon>Pseudomonadati</taxon>
        <taxon>Thermodesulfobacteriota</taxon>
        <taxon>Desulfobacteria</taxon>
        <taxon>Desulfobacterales</taxon>
        <taxon>Desulfosarcinaceae</taxon>
        <taxon>Desulfosarcina</taxon>
    </lineage>
</organism>
<reference evidence="2 3" key="1">
    <citation type="submission" date="2019-11" db="EMBL/GenBank/DDBJ databases">
        <title>Comparative genomics of hydrocarbon-degrading Desulfosarcina strains.</title>
        <authorList>
            <person name="Watanabe M."/>
            <person name="Kojima H."/>
            <person name="Fukui M."/>
        </authorList>
    </citation>
    <scope>NUCLEOTIDE SEQUENCE [LARGE SCALE GENOMIC DNA]</scope>
    <source>
        <strain evidence="2 3">28bB2T</strain>
    </source>
</reference>
<evidence type="ECO:0000313" key="2">
    <source>
        <dbReference type="EMBL" id="BBO82408.1"/>
    </source>
</evidence>
<protein>
    <recommendedName>
        <fullName evidence="1">J domain-containing protein</fullName>
    </recommendedName>
</protein>
<dbReference type="PROSITE" id="PS50076">
    <property type="entry name" value="DNAJ_2"/>
    <property type="match status" value="1"/>
</dbReference>
<dbReference type="SUPFAM" id="SSF46565">
    <property type="entry name" value="Chaperone J-domain"/>
    <property type="match status" value="1"/>
</dbReference>
<accession>A0A5K7ZJJ5</accession>
<dbReference type="EMBL" id="AP021876">
    <property type="protein sequence ID" value="BBO82408.1"/>
    <property type="molecule type" value="Genomic_DNA"/>
</dbReference>